<dbReference type="Gene3D" id="2.60.40.10">
    <property type="entry name" value="Immunoglobulins"/>
    <property type="match status" value="1"/>
</dbReference>
<dbReference type="GO" id="GO:0005509">
    <property type="term" value="F:calcium ion binding"/>
    <property type="evidence" value="ECO:0007669"/>
    <property type="project" value="InterPro"/>
</dbReference>
<evidence type="ECO:0000313" key="9">
    <source>
        <dbReference type="Proteomes" id="UP000008561"/>
    </source>
</evidence>
<dbReference type="SUPFAM" id="SSF49313">
    <property type="entry name" value="Cadherin-like"/>
    <property type="match status" value="1"/>
</dbReference>
<feature type="compositionally biased region" description="Acidic residues" evidence="4">
    <location>
        <begin position="1331"/>
        <end position="1340"/>
    </location>
</feature>
<dbReference type="InterPro" id="IPR013783">
    <property type="entry name" value="Ig-like_fold"/>
</dbReference>
<dbReference type="RefSeq" id="WP_012174580.1">
    <property type="nucleotide sequence ID" value="NC_009943.1"/>
</dbReference>
<dbReference type="InterPro" id="IPR051216">
    <property type="entry name" value="Teneurin"/>
</dbReference>
<feature type="region of interest" description="Disordered" evidence="4">
    <location>
        <begin position="1331"/>
        <end position="1356"/>
    </location>
</feature>
<dbReference type="Gene3D" id="2.180.10.10">
    <property type="entry name" value="RHS repeat-associated core"/>
    <property type="match status" value="2"/>
</dbReference>
<organism evidence="8 9">
    <name type="scientific">Desulfosudis oleivorans (strain DSM 6200 / JCM 39069 / Hxd3)</name>
    <name type="common">Desulfococcus oleovorans</name>
    <dbReference type="NCBI Taxonomy" id="96561"/>
    <lineage>
        <taxon>Bacteria</taxon>
        <taxon>Pseudomonadati</taxon>
        <taxon>Thermodesulfobacteriota</taxon>
        <taxon>Desulfobacteria</taxon>
        <taxon>Desulfobacterales</taxon>
        <taxon>Desulfosudaceae</taxon>
        <taxon>Desulfosudis</taxon>
    </lineage>
</organism>
<proteinExistence type="predicted"/>
<name>A8ZXK4_DESOH</name>
<feature type="compositionally biased region" description="Polar residues" evidence="4">
    <location>
        <begin position="1341"/>
        <end position="1356"/>
    </location>
</feature>
<dbReference type="PANTHER" id="PTHR11219">
    <property type="entry name" value="TENEURIN AND N-ACETYLGLUCOSAMINE-1-PHOSPHODIESTER ALPHA-N-ACETYLGLUCOSAMINIDASE"/>
    <property type="match status" value="1"/>
</dbReference>
<dbReference type="Gene3D" id="2.60.40.1120">
    <property type="entry name" value="Carboxypeptidase-like, regulatory domain"/>
    <property type="match status" value="1"/>
</dbReference>
<dbReference type="KEGG" id="dol:Dole_1156"/>
<dbReference type="InterPro" id="IPR056823">
    <property type="entry name" value="TEN-like_YD-shell"/>
</dbReference>
<dbReference type="InterPro" id="IPR022385">
    <property type="entry name" value="Rhs_assc_core"/>
</dbReference>
<keyword evidence="5" id="KW-0732">Signal</keyword>
<dbReference type="GO" id="GO:0016020">
    <property type="term" value="C:membrane"/>
    <property type="evidence" value="ECO:0007669"/>
    <property type="project" value="InterPro"/>
</dbReference>
<dbReference type="NCBIfam" id="TIGR01643">
    <property type="entry name" value="YD_repeat_2x"/>
    <property type="match status" value="1"/>
</dbReference>
<dbReference type="Proteomes" id="UP000008561">
    <property type="component" value="Chromosome"/>
</dbReference>
<dbReference type="InterPro" id="IPR008969">
    <property type="entry name" value="CarboxyPept-like_regulatory"/>
</dbReference>
<keyword evidence="2" id="KW-0677">Repeat</keyword>
<dbReference type="InterPro" id="IPR015919">
    <property type="entry name" value="Cadherin-like_sf"/>
</dbReference>
<evidence type="ECO:0000256" key="5">
    <source>
        <dbReference type="SAM" id="SignalP"/>
    </source>
</evidence>
<evidence type="ECO:0000256" key="2">
    <source>
        <dbReference type="ARBA" id="ARBA00022737"/>
    </source>
</evidence>
<dbReference type="Pfam" id="PF25023">
    <property type="entry name" value="TEN_YD-shell"/>
    <property type="match status" value="1"/>
</dbReference>
<evidence type="ECO:0000259" key="7">
    <source>
        <dbReference type="Pfam" id="PF25023"/>
    </source>
</evidence>
<dbReference type="Pfam" id="PF05345">
    <property type="entry name" value="He_PIG"/>
    <property type="match status" value="1"/>
</dbReference>
<dbReference type="PANTHER" id="PTHR11219:SF69">
    <property type="entry name" value="TENEURIN-A"/>
    <property type="match status" value="1"/>
</dbReference>
<evidence type="ECO:0000256" key="1">
    <source>
        <dbReference type="ARBA" id="ARBA00022536"/>
    </source>
</evidence>
<dbReference type="Pfam" id="PF25020">
    <property type="entry name" value="TTR_TEN1-4"/>
    <property type="match status" value="1"/>
</dbReference>
<evidence type="ECO:0000256" key="3">
    <source>
        <dbReference type="ARBA" id="ARBA00023157"/>
    </source>
</evidence>
<protein>
    <submittedName>
        <fullName evidence="8">YD repeat protein</fullName>
    </submittedName>
</protein>
<dbReference type="InterPro" id="IPR006530">
    <property type="entry name" value="YD"/>
</dbReference>
<dbReference type="NCBIfam" id="TIGR03696">
    <property type="entry name" value="Rhs_assc_core"/>
    <property type="match status" value="1"/>
</dbReference>
<feature type="domain" description="Teneurin TTR-like" evidence="6">
    <location>
        <begin position="1087"/>
        <end position="1171"/>
    </location>
</feature>
<dbReference type="InterPro" id="IPR011042">
    <property type="entry name" value="6-blade_b-propeller_TolB-like"/>
</dbReference>
<dbReference type="eggNOG" id="COG3209">
    <property type="taxonomic scope" value="Bacteria"/>
</dbReference>
<feature type="signal peptide" evidence="5">
    <location>
        <begin position="1"/>
        <end position="23"/>
    </location>
</feature>
<dbReference type="SUPFAM" id="SSF101898">
    <property type="entry name" value="NHL repeat"/>
    <property type="match status" value="1"/>
</dbReference>
<dbReference type="eggNOG" id="COG3485">
    <property type="taxonomic scope" value="Bacteria"/>
</dbReference>
<feature type="chain" id="PRO_5002731428" evidence="5">
    <location>
        <begin position="24"/>
        <end position="2961"/>
    </location>
</feature>
<feature type="domain" description="Teneurin-like YD-shell" evidence="7">
    <location>
        <begin position="1951"/>
        <end position="2793"/>
    </location>
</feature>
<dbReference type="HOGENOM" id="CLU_226251_0_0_7"/>
<dbReference type="STRING" id="96561.Dole_1156"/>
<dbReference type="SUPFAM" id="SSF49464">
    <property type="entry name" value="Carboxypeptidase regulatory domain-like"/>
    <property type="match status" value="1"/>
</dbReference>
<dbReference type="EMBL" id="CP000859">
    <property type="protein sequence ID" value="ABW66962.1"/>
    <property type="molecule type" value="Genomic_DNA"/>
</dbReference>
<keyword evidence="3" id="KW-1015">Disulfide bond</keyword>
<evidence type="ECO:0000259" key="6">
    <source>
        <dbReference type="Pfam" id="PF25020"/>
    </source>
</evidence>
<gene>
    <name evidence="8" type="ordered locus">Dole_1156</name>
</gene>
<sequence>MLKKAVILLCAICILLPAISAQADAVSFLDRTVSINWLHFAKSADLFTADAEAQGVLRITNTTPDKSYWGYVVLNGRTYWLNNNDTFVQPVSLKRFNAFFVSLLGAPGTALHIEILPPKPEITSFTSTPASFAQGSTATLDWTTENADTVSIEPGIGPVDPDGSVTVAPDATTTYTLTAANAYGSVSETATVTVLVPPAITIVEPNGLNDIADEFFTIQWEDEDPDSDATISLYYDTDNTGADGILIALGLSEDPDGADDQFTWDTSAILQRNYYIYAVIDDGATPSSTVYSTGPVTVSHNTPPEINIISVGDYISDQLYEYTDSLSPNGPMYEWFDITTIGHQVCNAPDDNRIELPFEFPFYDGIKTDVLISQNGYLTFGSQDGSIYSDLGIPSPVEPNDTIAPYWSYYDLDTGGGGIYYYYDTVKNCFIVQYTDVAGFPSSSTFQVLLYPNGDILFQYKEAMERFAIIGIENKNGTDGITIPSFAVTSNMAVLFETAKIGTIIEWDDADPDDNALISLFYDTDTTGADGTLIISGLNEDSDGGDDKYVWDASTLTDGIYYVYAVIDDGMNNPVVSYYSDFVTIDNNSPRFLPIPAKTTTEEKNLSFPIQAIDPNGDSLTYAASNIPQGATFDPDTQIFSWTPSLGQTGVCYADFTVTDGFYTNHITITITVQPHVPVVTLTADPQIISSGQSSTLTWTSSYADTCTIQPDIGEVPLNGSITVTPATNTTYQIMADGPGGKRYAYAFVRYAYPSVDMTANPQTIGPGETSILTWTATNAVTCTIEPDIGDVPVNGSISVSPVERTTYEIAATGPGGTAYDYSTVSIYAPTIEIHADPDVIEYGQSSTLTWTSSHADTCTIEPGIGEVPPNGSISVIPEETTTYTVTAVGLGGTSTESVTVTILAPTASITANPETIDYGESVTLTWSTSYAYTISIEPDIGGVSANGSIVITPEENKEYIITAEGHGGITTDSVEIIVKRQPTLYLGVSSPVIPHGESVTLTWDAWPAQKVYFNNGIGEMPPSGVMNLTPDYTATYACTAINNDQTLHHSISVKVLGTPPSPQPEGTFGEQYNDLIPEDASLESYDPKRFLVITGFVEDIDGNPVQNVIIDIIDHPEYGSVRTDDTGRYSIPLDGGALIKLSYTKPAYITSHRRTETPVNDVVVIDTVTLLTRDPAATTISFDGSPDSVTTHTSTETVDPEFGNRSYTMVFTGDNVAYEMDKYGNVIRELTTLTTRATEYTTPASMPAELPPNSAFTYCAELEVDGAQRVVFDKPVTSYVNNFLEFDVGEVVPVGYYDRDRAEWIPADNGVVVKLLDMDTDGVVDALDADGDDLPDDLNENGSTSEEVNGLDNSSHQPGTTYWRFLTRHFTPWDCNWPYGPPADARQSKAGDPVVNTQDGGADSGCGTDVGSHVGDRDKILHNDIPVLGTGMNLHYVSNRVKGYKMVIDVPVTSSFVPDSLKSVLLEFRIAGHVLTRTIDPVPDQKFQFIWDGRDYRGNRVTTTAKGLTRIGFVYDAVYFKSRKKWERAFGQAGPQDFEGNVARQEITIWRERPFRVVPPAVKFSGGIAKGWTLSSHHKLSLTDPGTLHKGDGTILKGFDNLFSTNVAGQYGAINPPTSGGDATTGQLWQPSYVAVDDQGNFYTVAGWLNLLWKVSKEGKIYRIAGRDDPSPYCNEDGCPAIETRIDGWVRTVAVDKSNNVYIVDGYRIRKVDSNGVITTVAGTGVMGNNGDNGLAINAEITPGAMAFDNAGNLYFSSGNYIRKVDPDGIISTVAGNGLEGNGPDGISALATPLNDPESIVVDVKGNLYFSERDHYKVRKIDPSGIITTVAGNGEYGYYEDGEEATRVSIVPGDIDIDEAGNLYIVSRIGRGIHKVNTHGIITTLIVRPYDEHVTSNWQGIDFHWSGIYLVDHGRNYGRVYRINAIPALRNLANLSEGEIPIVDKNGLGYVMYSNGLHKLTADLDTGTVLRSFGYDDENNLISITDQFGNVTTINRYPDGSPYSIVSPDGLTTQLVVDEEDNLTNIILPDGGEYDLGYSLTDLLINKTDPNRKVYQYIYDDQGRITDTYDENGGHWQFDRTVGVDGTVYNRITTGENNVVTYENYTSSTGKFASLITNPAGAETIYVKSGRSVQKGLPCGMDLDFTYDTDPEYKFSYLAEAVETTPSGLARVSRQSVSYQDTDADEIPDLITRSLRANGRTITLKQDALLSVNTLTSPEGRAIISSYDPDTLVTLSTDMAGLYQTAYGYYADGRLESVMTGTRETSFAYDSYGYLTSVTDPRSLTTYFTNDLAGRVTHIARPDGTNLGFEYDANGNMTVLTNPSNVDHLFGYNGVDLNAFYTTPLSGSYSYLYDKDRRLVQKDFPSGQSIYWDYTNPSDAADKSRLWRVITPEGDIDYTYLCGSKVESVSTATEAIAYGYDGKLVTSETLYGTINKTLSYTYNEDFNVESFTYAGATEGYVYDNDGLLTGAGGFTISRYNDPGVNETGLPYNVTDGAFSLGRTFNGYGETGRESSTVAGYDLYEWNVTDRYADGRIKTKTETIGGVPTTIGYTYDEMGRLETVTKDGTLVESYSYDSTPYGTCTYQMNTLRGIAGRVLDYDAEDHLLSAGGTDYQYDLDGFLTSKTSGAETTYYDYSSRGELLSVDLPDGTDITYVHDPLGRRIAKKVDGAITEKYLWSGLTTLLAVYDGADNLLMRFVYADGRMPVAVEKAGVVYYLAYDQVGSLRAVTDGSGNIVKQIDYDSFGFVINDTNPSFSVPFGFAGGLYDKDTGLVRFGYRDYNPNTGRWTAKDPIGFAGGSSDLYGYCLGDGVNLIDPDGLDFIDSMRALHAGASPTSNARDFHYSRNQFNQEVSYEEARQQKWNDNVDARLHQQGQENQDNIKMVSPDGHSEAIFDKNHNPVTDPVNMPTYNFSDPNSNFGIGHFFNDMIPYYLWGNSPEDAQITNMWERMTGTYSGPCP</sequence>
<dbReference type="InterPro" id="IPR056820">
    <property type="entry name" value="TEN_TTR-like"/>
</dbReference>
<evidence type="ECO:0000313" key="8">
    <source>
        <dbReference type="EMBL" id="ABW66962.1"/>
    </source>
</evidence>
<dbReference type="Gene3D" id="2.120.10.30">
    <property type="entry name" value="TolB, C-terminal domain"/>
    <property type="match status" value="4"/>
</dbReference>
<reference evidence="8 9" key="1">
    <citation type="submission" date="2007-10" db="EMBL/GenBank/DDBJ databases">
        <title>Complete sequence of Desulfococcus oleovorans Hxd3.</title>
        <authorList>
            <consortium name="US DOE Joint Genome Institute"/>
            <person name="Copeland A."/>
            <person name="Lucas S."/>
            <person name="Lapidus A."/>
            <person name="Barry K."/>
            <person name="Glavina del Rio T."/>
            <person name="Dalin E."/>
            <person name="Tice H."/>
            <person name="Pitluck S."/>
            <person name="Kiss H."/>
            <person name="Brettin T."/>
            <person name="Bruce D."/>
            <person name="Detter J.C."/>
            <person name="Han C."/>
            <person name="Schmutz J."/>
            <person name="Larimer F."/>
            <person name="Land M."/>
            <person name="Hauser L."/>
            <person name="Kyrpides N."/>
            <person name="Kim E."/>
            <person name="Wawrik B."/>
            <person name="Richardson P."/>
        </authorList>
    </citation>
    <scope>NUCLEOTIDE SEQUENCE [LARGE SCALE GENOMIC DNA]</scope>
    <source>
        <strain evidence="9">DSM 6200 / JCM 39069 / Hxd3</strain>
    </source>
</reference>
<keyword evidence="1" id="KW-0245">EGF-like domain</keyword>
<evidence type="ECO:0000256" key="4">
    <source>
        <dbReference type="SAM" id="MobiDB-lite"/>
    </source>
</evidence>
<keyword evidence="9" id="KW-1185">Reference proteome</keyword>
<accession>A8ZXK4</accession>